<dbReference type="SUPFAM" id="SSF52788">
    <property type="entry name" value="Phosphotyrosine protein phosphatases I"/>
    <property type="match status" value="1"/>
</dbReference>
<dbReference type="GO" id="GO:0004725">
    <property type="term" value="F:protein tyrosine phosphatase activity"/>
    <property type="evidence" value="ECO:0007669"/>
    <property type="project" value="UniProtKB-EC"/>
</dbReference>
<keyword evidence="3" id="KW-0378">Hydrolase</keyword>
<evidence type="ECO:0000259" key="6">
    <source>
        <dbReference type="SMART" id="SM00226"/>
    </source>
</evidence>
<name>A0A6I1EIN8_9BURK</name>
<dbReference type="PANTHER" id="PTHR11717">
    <property type="entry name" value="LOW MOLECULAR WEIGHT PROTEIN TYROSINE PHOSPHATASE"/>
    <property type="match status" value="1"/>
</dbReference>
<dbReference type="AlphaFoldDB" id="A0A6I1EIN8"/>
<feature type="active site" description="Proton donor" evidence="5">
    <location>
        <position position="129"/>
    </location>
</feature>
<dbReference type="RefSeq" id="WP_152158458.1">
    <property type="nucleotide sequence ID" value="NZ_WEHX01000041.1"/>
</dbReference>
<feature type="active site" description="Nucleophile" evidence="5">
    <location>
        <position position="12"/>
    </location>
</feature>
<evidence type="ECO:0000313" key="8">
    <source>
        <dbReference type="Proteomes" id="UP000430564"/>
    </source>
</evidence>
<dbReference type="Proteomes" id="UP000430564">
    <property type="component" value="Unassembled WGS sequence"/>
</dbReference>
<feature type="active site" evidence="5">
    <location>
        <position position="18"/>
    </location>
</feature>
<dbReference type="InterPro" id="IPR023485">
    <property type="entry name" value="Ptyr_pPase"/>
</dbReference>
<evidence type="ECO:0000256" key="4">
    <source>
        <dbReference type="ARBA" id="ARBA00022912"/>
    </source>
</evidence>
<evidence type="ECO:0000256" key="1">
    <source>
        <dbReference type="ARBA" id="ARBA00011063"/>
    </source>
</evidence>
<dbReference type="OrthoDB" id="9784339at2"/>
<keyword evidence="4" id="KW-0904">Protein phosphatase</keyword>
<dbReference type="InterPro" id="IPR036196">
    <property type="entry name" value="Ptyr_pPase_sf"/>
</dbReference>
<comment type="caution">
    <text evidence="7">The sequence shown here is derived from an EMBL/GenBank/DDBJ whole genome shotgun (WGS) entry which is preliminary data.</text>
</comment>
<comment type="similarity">
    <text evidence="1">Belongs to the low molecular weight phosphotyrosine protein phosphatase family.</text>
</comment>
<organism evidence="7 8">
    <name type="scientific">Sutterella seckii</name>
    <dbReference type="NCBI Taxonomy" id="1944635"/>
    <lineage>
        <taxon>Bacteria</taxon>
        <taxon>Pseudomonadati</taxon>
        <taxon>Pseudomonadota</taxon>
        <taxon>Betaproteobacteria</taxon>
        <taxon>Burkholderiales</taxon>
        <taxon>Sutterellaceae</taxon>
        <taxon>Sutterella</taxon>
    </lineage>
</organism>
<dbReference type="CDD" id="cd16343">
    <property type="entry name" value="LMWPTP"/>
    <property type="match status" value="1"/>
</dbReference>
<dbReference type="Pfam" id="PF01451">
    <property type="entry name" value="LMWPc"/>
    <property type="match status" value="1"/>
</dbReference>
<dbReference type="EMBL" id="WEHX01000041">
    <property type="protein sequence ID" value="KAB7659186.1"/>
    <property type="molecule type" value="Genomic_DNA"/>
</dbReference>
<feature type="domain" description="Phosphotyrosine protein phosphatase I" evidence="6">
    <location>
        <begin position="6"/>
        <end position="155"/>
    </location>
</feature>
<evidence type="ECO:0000313" key="7">
    <source>
        <dbReference type="EMBL" id="KAB7659186.1"/>
    </source>
</evidence>
<dbReference type="Gene3D" id="3.40.50.2300">
    <property type="match status" value="1"/>
</dbReference>
<evidence type="ECO:0000256" key="2">
    <source>
        <dbReference type="ARBA" id="ARBA00013064"/>
    </source>
</evidence>
<proteinExistence type="inferred from homology"/>
<dbReference type="EC" id="3.1.3.48" evidence="2"/>
<evidence type="ECO:0000256" key="3">
    <source>
        <dbReference type="ARBA" id="ARBA00022801"/>
    </source>
</evidence>
<dbReference type="InterPro" id="IPR050438">
    <property type="entry name" value="LMW_PTPase"/>
</dbReference>
<reference evidence="7 8" key="1">
    <citation type="submission" date="2019-10" db="EMBL/GenBank/DDBJ databases">
        <title>Genome diversity of Sutterella seckii.</title>
        <authorList>
            <person name="Chaplin A.V."/>
            <person name="Sokolova S.R."/>
            <person name="Mosin K.A."/>
            <person name="Ivanova E.L."/>
            <person name="Kochetkova T.O."/>
            <person name="Goltsov A.Y."/>
            <person name="Trofimov D.Y."/>
            <person name="Efimov B.A."/>
        </authorList>
    </citation>
    <scope>NUCLEOTIDE SEQUENCE [LARGE SCALE GENOMIC DNA]</scope>
    <source>
        <strain evidence="7 8">ASD393</strain>
    </source>
</reference>
<dbReference type="PANTHER" id="PTHR11717:SF7">
    <property type="entry name" value="LOW MOLECULAR WEIGHT PHOSPHOTYROSINE PROTEIN PHOSPHATASE"/>
    <property type="match status" value="1"/>
</dbReference>
<dbReference type="SMART" id="SM00226">
    <property type="entry name" value="LMWPc"/>
    <property type="match status" value="1"/>
</dbReference>
<protein>
    <recommendedName>
        <fullName evidence="2">protein-tyrosine-phosphatase</fullName>
        <ecNumber evidence="2">3.1.3.48</ecNumber>
    </recommendedName>
</protein>
<gene>
    <name evidence="7" type="ORF">GBM95_07070</name>
</gene>
<dbReference type="InterPro" id="IPR017867">
    <property type="entry name" value="Tyr_phospatase_low_mol_wt"/>
</dbReference>
<accession>A0A6I1EIN8</accession>
<dbReference type="PRINTS" id="PR00719">
    <property type="entry name" value="LMWPTPASE"/>
</dbReference>
<evidence type="ECO:0000256" key="5">
    <source>
        <dbReference type="PIRSR" id="PIRSR617867-1"/>
    </source>
</evidence>
<sequence>MDDQLIKILFVCTGNVCRSPMAEAIFKKKVKEAGYDDVMTASSAGTSGEHVGDPCDQRAVLTCRRRDVQLADHRARQITPEDFAEYDLILAMDWEVLTELQQRSPAQFRHKIQLMMRYANEFDEAIVPDPYFGVNEGFVQAFDYCSDACEGLIEFFEKRAKQLRAERVAAKK</sequence>